<accession>A0A7J5D5C6</accession>
<proteinExistence type="predicted"/>
<keyword evidence="1" id="KW-0472">Membrane</keyword>
<reference evidence="2 3" key="1">
    <citation type="submission" date="2019-09" db="EMBL/GenBank/DDBJ databases">
        <title>Isolation and identification of active actinomycetes.</title>
        <authorList>
            <person name="Yu Z."/>
            <person name="Han C."/>
            <person name="Yu B."/>
        </authorList>
    </citation>
    <scope>NUCLEOTIDE SEQUENCE [LARGE SCALE GENOMIC DNA]</scope>
    <source>
        <strain evidence="2 3">NEAU-H2</strain>
    </source>
</reference>
<dbReference type="AlphaFoldDB" id="A0A7J5D5C6"/>
<organism evidence="2 3">
    <name type="scientific">Streptomyces triticiradicis</name>
    <dbReference type="NCBI Taxonomy" id="2651189"/>
    <lineage>
        <taxon>Bacteria</taxon>
        <taxon>Bacillati</taxon>
        <taxon>Actinomycetota</taxon>
        <taxon>Actinomycetes</taxon>
        <taxon>Kitasatosporales</taxon>
        <taxon>Streptomycetaceae</taxon>
        <taxon>Streptomyces</taxon>
    </lineage>
</organism>
<protein>
    <submittedName>
        <fullName evidence="2">Uncharacterized protein</fullName>
    </submittedName>
</protein>
<name>A0A7J5D5C6_9ACTN</name>
<dbReference type="RefSeq" id="WP_151473660.1">
    <property type="nucleotide sequence ID" value="NZ_WBKG01000042.1"/>
</dbReference>
<sequence length="116" mass="12461">MTNLPPMPAAPPAAKSISRRTGWIIVASIAAVLAIVTTVVWMNGRSYEDTVAACKKALNSTSTKTNRPDACQDVKADDYDALLVGWSLQHAFDDLPKTDQDTLDYYDDGSINGSLG</sequence>
<evidence type="ECO:0000313" key="2">
    <source>
        <dbReference type="EMBL" id="KAB1979463.1"/>
    </source>
</evidence>
<feature type="transmembrane region" description="Helical" evidence="1">
    <location>
        <begin position="21"/>
        <end position="42"/>
    </location>
</feature>
<comment type="caution">
    <text evidence="2">The sequence shown here is derived from an EMBL/GenBank/DDBJ whole genome shotgun (WGS) entry which is preliminary data.</text>
</comment>
<evidence type="ECO:0000313" key="3">
    <source>
        <dbReference type="Proteomes" id="UP000442990"/>
    </source>
</evidence>
<evidence type="ECO:0000256" key="1">
    <source>
        <dbReference type="SAM" id="Phobius"/>
    </source>
</evidence>
<keyword evidence="1" id="KW-0812">Transmembrane</keyword>
<keyword evidence="1" id="KW-1133">Transmembrane helix</keyword>
<keyword evidence="3" id="KW-1185">Reference proteome</keyword>
<dbReference type="EMBL" id="WBKG01000042">
    <property type="protein sequence ID" value="KAB1979463.1"/>
    <property type="molecule type" value="Genomic_DNA"/>
</dbReference>
<gene>
    <name evidence="2" type="ORF">F8144_36235</name>
</gene>
<dbReference type="Proteomes" id="UP000442990">
    <property type="component" value="Unassembled WGS sequence"/>
</dbReference>